<dbReference type="Gene3D" id="1.20.1440.100">
    <property type="entry name" value="SG protein - dephosphorylation function"/>
    <property type="match status" value="1"/>
</dbReference>
<evidence type="ECO:0000256" key="2">
    <source>
        <dbReference type="ARBA" id="ARBA00022801"/>
    </source>
</evidence>
<dbReference type="Proteomes" id="UP000069001">
    <property type="component" value="Unassembled WGS sequence"/>
</dbReference>
<keyword evidence="3" id="KW-0460">Magnesium</keyword>
<dbReference type="SUPFAM" id="SSF56784">
    <property type="entry name" value="HAD-like"/>
    <property type="match status" value="1"/>
</dbReference>
<sequence>MYKHLALFDLDHTLLPLDSDQAWARFISRVGWREDDAHAALIDEHYGHYAAGTLDMNAYLAVTLAPLTRYPRKVLERWHARFMDEVIRPAITPQARELVGRHRDNGDLCCIVTATNVFVTRPIAAEFGIEHLLGIELDTDDGTPDGAFTGRSTGVPSFREGKIVRTTAWLASLGYAPSDFERTYFYSDSINDVPLLDYVTHPVATNPDSRLLQVAGTRGWPVMKLF</sequence>
<dbReference type="InterPro" id="IPR036412">
    <property type="entry name" value="HAD-like_sf"/>
</dbReference>
<keyword evidence="2" id="KW-0378">Hydrolase</keyword>
<reference evidence="4 5" key="1">
    <citation type="submission" date="2015-11" db="EMBL/GenBank/DDBJ databases">
        <title>Expanding the genomic diversity of Burkholderia species for the development of highly accurate diagnostics.</title>
        <authorList>
            <person name="Sahl J."/>
            <person name="Keim P."/>
            <person name="Wagner D."/>
        </authorList>
    </citation>
    <scope>NUCLEOTIDE SEQUENCE [LARGE SCALE GENOMIC DNA]</scope>
    <source>
        <strain evidence="4 5">MSMB1302</strain>
    </source>
</reference>
<name>A0A103UR33_BURCE</name>
<dbReference type="CDD" id="cd02612">
    <property type="entry name" value="HAD_PGPPase"/>
    <property type="match status" value="1"/>
</dbReference>
<dbReference type="NCBIfam" id="TIGR01488">
    <property type="entry name" value="HAD-SF-IB"/>
    <property type="match status" value="1"/>
</dbReference>
<dbReference type="RefSeq" id="WP_059521988.1">
    <property type="nucleotide sequence ID" value="NZ_LOXZ01000006.1"/>
</dbReference>
<dbReference type="InterPro" id="IPR023214">
    <property type="entry name" value="HAD_sf"/>
</dbReference>
<evidence type="ECO:0000256" key="3">
    <source>
        <dbReference type="ARBA" id="ARBA00022842"/>
    </source>
</evidence>
<dbReference type="InterPro" id="IPR006385">
    <property type="entry name" value="HAD_hydro_SerB1"/>
</dbReference>
<organism evidence="4 5">
    <name type="scientific">Burkholderia cepacia</name>
    <name type="common">Pseudomonas cepacia</name>
    <dbReference type="NCBI Taxonomy" id="292"/>
    <lineage>
        <taxon>Bacteria</taxon>
        <taxon>Pseudomonadati</taxon>
        <taxon>Pseudomonadota</taxon>
        <taxon>Betaproteobacteria</taxon>
        <taxon>Burkholderiales</taxon>
        <taxon>Burkholderiaceae</taxon>
        <taxon>Burkholderia</taxon>
        <taxon>Burkholderia cepacia complex</taxon>
    </lineage>
</organism>
<accession>A0A103UR33</accession>
<dbReference type="EMBL" id="LOYH01000092">
    <property type="protein sequence ID" value="KVK75458.1"/>
    <property type="molecule type" value="Genomic_DNA"/>
</dbReference>
<dbReference type="GO" id="GO:0016787">
    <property type="term" value="F:hydrolase activity"/>
    <property type="evidence" value="ECO:0007669"/>
    <property type="project" value="UniProtKB-KW"/>
</dbReference>
<dbReference type="AlphaFoldDB" id="A0A103UR33"/>
<proteinExistence type="predicted"/>
<dbReference type="PANTHER" id="PTHR43344:SF13">
    <property type="entry name" value="PHOSPHATASE RV3661-RELATED"/>
    <property type="match status" value="1"/>
</dbReference>
<dbReference type="NCBIfam" id="TIGR01490">
    <property type="entry name" value="HAD-SF-IB-hyp1"/>
    <property type="match status" value="1"/>
</dbReference>
<gene>
    <name evidence="4" type="ORF">WS90_30285</name>
</gene>
<evidence type="ECO:0000313" key="4">
    <source>
        <dbReference type="EMBL" id="KVK75458.1"/>
    </source>
</evidence>
<dbReference type="InterPro" id="IPR050582">
    <property type="entry name" value="HAD-like_SerB"/>
</dbReference>
<dbReference type="Pfam" id="PF12710">
    <property type="entry name" value="HAD"/>
    <property type="match status" value="1"/>
</dbReference>
<evidence type="ECO:0000256" key="1">
    <source>
        <dbReference type="ARBA" id="ARBA00022723"/>
    </source>
</evidence>
<keyword evidence="1" id="KW-0479">Metal-binding</keyword>
<dbReference type="Gene3D" id="3.40.50.1000">
    <property type="entry name" value="HAD superfamily/HAD-like"/>
    <property type="match status" value="1"/>
</dbReference>
<protein>
    <submittedName>
        <fullName evidence="4">Phosphoserine phosphatase</fullName>
    </submittedName>
</protein>
<evidence type="ECO:0000313" key="5">
    <source>
        <dbReference type="Proteomes" id="UP000069001"/>
    </source>
</evidence>
<dbReference type="PANTHER" id="PTHR43344">
    <property type="entry name" value="PHOSPHOSERINE PHOSPHATASE"/>
    <property type="match status" value="1"/>
</dbReference>
<dbReference type="GO" id="GO:0046872">
    <property type="term" value="F:metal ion binding"/>
    <property type="evidence" value="ECO:0007669"/>
    <property type="project" value="UniProtKB-KW"/>
</dbReference>
<comment type="caution">
    <text evidence="4">The sequence shown here is derived from an EMBL/GenBank/DDBJ whole genome shotgun (WGS) entry which is preliminary data.</text>
</comment>